<dbReference type="PROSITE" id="PS00675">
    <property type="entry name" value="SIGMA54_INTERACT_1"/>
    <property type="match status" value="1"/>
</dbReference>
<dbReference type="InterPro" id="IPR003593">
    <property type="entry name" value="AAA+_ATPase"/>
</dbReference>
<dbReference type="SMART" id="SM00448">
    <property type="entry name" value="REC"/>
    <property type="match status" value="1"/>
</dbReference>
<dbReference type="InterPro" id="IPR025662">
    <property type="entry name" value="Sigma_54_int_dom_ATP-bd_1"/>
</dbReference>
<evidence type="ECO:0000256" key="10">
    <source>
        <dbReference type="ARBA" id="ARBA00023125"/>
    </source>
</evidence>
<dbReference type="Pfam" id="PF02954">
    <property type="entry name" value="HTH_8"/>
    <property type="match status" value="1"/>
</dbReference>
<dbReference type="EMBL" id="JAHVAH010000001">
    <property type="protein sequence ID" value="MBW0145315.1"/>
    <property type="molecule type" value="Genomic_DNA"/>
</dbReference>
<accession>A0ABS6V6X5</accession>
<dbReference type="Pfam" id="PF00158">
    <property type="entry name" value="Sigma54_activat"/>
    <property type="match status" value="1"/>
</dbReference>
<dbReference type="InterPro" id="IPR002078">
    <property type="entry name" value="Sigma_54_int"/>
</dbReference>
<evidence type="ECO:0000259" key="18">
    <source>
        <dbReference type="PROSITE" id="PS50045"/>
    </source>
</evidence>
<keyword evidence="12" id="KW-0804">Transcription</keyword>
<evidence type="ECO:0000256" key="8">
    <source>
        <dbReference type="ARBA" id="ARBA00023012"/>
    </source>
</evidence>
<evidence type="ECO:0000259" key="19">
    <source>
        <dbReference type="PROSITE" id="PS50110"/>
    </source>
</evidence>
<name>A0ABS6V6X5_9SPHN</name>
<dbReference type="InterPro" id="IPR002197">
    <property type="entry name" value="HTH_Fis"/>
</dbReference>
<evidence type="ECO:0000256" key="1">
    <source>
        <dbReference type="ARBA" id="ARBA00004496"/>
    </source>
</evidence>
<keyword evidence="9" id="KW-0805">Transcription regulation</keyword>
<evidence type="ECO:0000256" key="4">
    <source>
        <dbReference type="ARBA" id="ARBA00022491"/>
    </source>
</evidence>
<keyword evidence="5" id="KW-0597">Phosphoprotein</keyword>
<gene>
    <name evidence="20" type="ORF">KTQ36_08415</name>
</gene>
<dbReference type="Pfam" id="PF25601">
    <property type="entry name" value="AAA_lid_14"/>
    <property type="match status" value="1"/>
</dbReference>
<keyword evidence="4" id="KW-0678">Repressor</keyword>
<comment type="caution">
    <text evidence="20">The sequence shown here is derived from an EMBL/GenBank/DDBJ whole genome shotgun (WGS) entry which is preliminary data.</text>
</comment>
<evidence type="ECO:0000313" key="21">
    <source>
        <dbReference type="Proteomes" id="UP000698028"/>
    </source>
</evidence>
<keyword evidence="13" id="KW-0535">Nitrogen fixation</keyword>
<evidence type="ECO:0000256" key="3">
    <source>
        <dbReference type="ARBA" id="ARBA00022490"/>
    </source>
</evidence>
<evidence type="ECO:0000256" key="11">
    <source>
        <dbReference type="ARBA" id="ARBA00023159"/>
    </source>
</evidence>
<reference evidence="20 21" key="1">
    <citation type="submission" date="2021-07" db="EMBL/GenBank/DDBJ databases">
        <title>The draft genome sequence of Sphingomicrobium sp. B8.</title>
        <authorList>
            <person name="Mu L."/>
        </authorList>
    </citation>
    <scope>NUCLEOTIDE SEQUENCE [LARGE SCALE GENOMIC DNA]</scope>
    <source>
        <strain evidence="20 21">B8</strain>
    </source>
</reference>
<evidence type="ECO:0000256" key="16">
    <source>
        <dbReference type="ARBA" id="ARBA00043886"/>
    </source>
</evidence>
<evidence type="ECO:0000256" key="2">
    <source>
        <dbReference type="ARBA" id="ARBA00019059"/>
    </source>
</evidence>
<sequence length="486" mass="51698">MTEARPFADTSAKSLLLVDSNADERRVVSSVASRADWSVVGASDLETALSLLQGPHGREVRCAILSSWRGEESSQIVEALCKEREGLPIIVLADEGSIQLAVDAMRAGASDFLGKPVAPERLLDALNTHADRRRPKGELAPLSEKLAPDLSLEQLVGSTPEFRSASAVAAKAARNRLPLIITGESGTGKETVARAIHGASLRAKGPIVVVNCHAISAKAIDSELFGHVAGAFPGAFNERIGRIVEANEGTLVLKEIGALPADTQAALDRVLATGEVRPVGCNGSNSVDIRVIATNSRQLDEHFHEGLAERVNGTKVHLPPLRERSSDIPALARHFLGRIAEEPGMRPLSIGNDALQVLMRYGWPGNLRQLSGALFRAAVHSDGNSLTADDFPHIAIQSRFTGRHSDKVEGLSKASSDQAMAGSGPVTIFDAEGHIRTLGDIEADLIRLAIGHYRGRMTEVAKRLGIGRSTLYRKLGDLGIDTSSAA</sequence>
<evidence type="ECO:0000256" key="15">
    <source>
        <dbReference type="ARBA" id="ARBA00031910"/>
    </source>
</evidence>
<keyword evidence="11" id="KW-0010">Activator</keyword>
<keyword evidence="21" id="KW-1185">Reference proteome</keyword>
<evidence type="ECO:0000256" key="13">
    <source>
        <dbReference type="ARBA" id="ARBA00023231"/>
    </source>
</evidence>
<comment type="subcellular location">
    <subcellularLocation>
        <location evidence="1">Cytoplasm</location>
    </subcellularLocation>
</comment>
<organism evidence="20 21">
    <name type="scientific">Sphingomicrobium clamense</name>
    <dbReference type="NCBI Taxonomy" id="2851013"/>
    <lineage>
        <taxon>Bacteria</taxon>
        <taxon>Pseudomonadati</taxon>
        <taxon>Pseudomonadota</taxon>
        <taxon>Alphaproteobacteria</taxon>
        <taxon>Sphingomonadales</taxon>
        <taxon>Sphingomonadaceae</taxon>
        <taxon>Sphingomicrobium</taxon>
    </lineage>
</organism>
<evidence type="ECO:0000256" key="6">
    <source>
        <dbReference type="ARBA" id="ARBA00022741"/>
    </source>
</evidence>
<comment type="function">
    <text evidence="16">Member of the two-component regulatory system NtrB/NtrC, which controls expression of the nitrogen-regulated (ntr) genes in response to nitrogen limitation. Phosphorylated NtrC binds directly to DNA and stimulates the formation of open promoter-sigma54-RNA polymerase complexes.</text>
</comment>
<dbReference type="PANTHER" id="PTHR32071">
    <property type="entry name" value="TRANSCRIPTIONAL REGULATORY PROTEIN"/>
    <property type="match status" value="1"/>
</dbReference>
<evidence type="ECO:0000256" key="5">
    <source>
        <dbReference type="ARBA" id="ARBA00022553"/>
    </source>
</evidence>
<dbReference type="PANTHER" id="PTHR32071:SF95">
    <property type="entry name" value="DNA-BINDING TRANSCRIPTIONAL REGULATOR NTRC"/>
    <property type="match status" value="1"/>
</dbReference>
<keyword evidence="3" id="KW-0963">Cytoplasm</keyword>
<dbReference type="SMART" id="SM00382">
    <property type="entry name" value="AAA"/>
    <property type="match status" value="1"/>
</dbReference>
<proteinExistence type="predicted"/>
<keyword evidence="6" id="KW-0547">Nucleotide-binding</keyword>
<evidence type="ECO:0000313" key="20">
    <source>
        <dbReference type="EMBL" id="MBW0145315.1"/>
    </source>
</evidence>
<keyword evidence="10" id="KW-0238">DNA-binding</keyword>
<comment type="caution">
    <text evidence="17">Lacks conserved residue(s) required for the propagation of feature annotation.</text>
</comment>
<protein>
    <recommendedName>
        <fullName evidence="2">DNA-binding transcriptional regulator NtrC</fullName>
    </recommendedName>
    <alternativeName>
        <fullName evidence="14">Nitrogen regulation protein NR(I)</fullName>
    </alternativeName>
    <alternativeName>
        <fullName evidence="15">Nitrogen regulator I</fullName>
    </alternativeName>
</protein>
<keyword evidence="8" id="KW-0902">Two-component regulatory system</keyword>
<feature type="domain" description="Sigma-54 factor interaction" evidence="18">
    <location>
        <begin position="155"/>
        <end position="379"/>
    </location>
</feature>
<dbReference type="RefSeq" id="WP_218633232.1">
    <property type="nucleotide sequence ID" value="NZ_JAHVAH010000001.1"/>
</dbReference>
<evidence type="ECO:0000256" key="17">
    <source>
        <dbReference type="PROSITE-ProRule" id="PRU00169"/>
    </source>
</evidence>
<dbReference type="PROSITE" id="PS50045">
    <property type="entry name" value="SIGMA54_INTERACT_4"/>
    <property type="match status" value="1"/>
</dbReference>
<feature type="domain" description="Response regulatory" evidence="19">
    <location>
        <begin position="14"/>
        <end position="130"/>
    </location>
</feature>
<dbReference type="Proteomes" id="UP000698028">
    <property type="component" value="Unassembled WGS sequence"/>
</dbReference>
<dbReference type="InterPro" id="IPR058031">
    <property type="entry name" value="AAA_lid_NorR"/>
</dbReference>
<evidence type="ECO:0000256" key="14">
    <source>
        <dbReference type="ARBA" id="ARBA00029881"/>
    </source>
</evidence>
<evidence type="ECO:0000256" key="7">
    <source>
        <dbReference type="ARBA" id="ARBA00022840"/>
    </source>
</evidence>
<dbReference type="PROSITE" id="PS50110">
    <property type="entry name" value="RESPONSE_REGULATORY"/>
    <property type="match status" value="1"/>
</dbReference>
<keyword evidence="7" id="KW-0067">ATP-binding</keyword>
<evidence type="ECO:0000256" key="12">
    <source>
        <dbReference type="ARBA" id="ARBA00023163"/>
    </source>
</evidence>
<dbReference type="CDD" id="cd00009">
    <property type="entry name" value="AAA"/>
    <property type="match status" value="1"/>
</dbReference>
<dbReference type="InterPro" id="IPR001789">
    <property type="entry name" value="Sig_transdc_resp-reg_receiver"/>
</dbReference>
<evidence type="ECO:0000256" key="9">
    <source>
        <dbReference type="ARBA" id="ARBA00023015"/>
    </source>
</evidence>
<dbReference type="Pfam" id="PF00072">
    <property type="entry name" value="Response_reg"/>
    <property type="match status" value="1"/>
</dbReference>